<organism evidence="2 3">
    <name type="scientific">Salvia divinorum</name>
    <name type="common">Maria pastora</name>
    <name type="synonym">Diviner's sage</name>
    <dbReference type="NCBI Taxonomy" id="28513"/>
    <lineage>
        <taxon>Eukaryota</taxon>
        <taxon>Viridiplantae</taxon>
        <taxon>Streptophyta</taxon>
        <taxon>Embryophyta</taxon>
        <taxon>Tracheophyta</taxon>
        <taxon>Spermatophyta</taxon>
        <taxon>Magnoliopsida</taxon>
        <taxon>eudicotyledons</taxon>
        <taxon>Gunneridae</taxon>
        <taxon>Pentapetalae</taxon>
        <taxon>asterids</taxon>
        <taxon>lamiids</taxon>
        <taxon>Lamiales</taxon>
        <taxon>Lamiaceae</taxon>
        <taxon>Nepetoideae</taxon>
        <taxon>Mentheae</taxon>
        <taxon>Salviinae</taxon>
        <taxon>Salvia</taxon>
        <taxon>Salvia subgen. Calosphace</taxon>
    </lineage>
</organism>
<dbReference type="InterPro" id="IPR042277">
    <property type="entry name" value="IST1-like"/>
</dbReference>
<evidence type="ECO:0008006" key="4">
    <source>
        <dbReference type="Google" id="ProtNLM"/>
    </source>
</evidence>
<comment type="similarity">
    <text evidence="1">Belongs to the IST1 family.</text>
</comment>
<dbReference type="EMBL" id="JBEAFC010000005">
    <property type="protein sequence ID" value="KAL1556931.1"/>
    <property type="molecule type" value="Genomic_DNA"/>
</dbReference>
<proteinExistence type="inferred from homology"/>
<protein>
    <recommendedName>
        <fullName evidence="4">IST1-like protein</fullName>
    </recommendedName>
</protein>
<dbReference type="FunFam" id="1.20.1260.60:FF:000002">
    <property type="entry name" value="Vacuolar protein sorting-associated protein IST1"/>
    <property type="match status" value="1"/>
</dbReference>
<accession>A0ABD1HPI7</accession>
<dbReference type="PANTHER" id="PTHR12161:SF16">
    <property type="entry name" value="REGULATOR OF VPS4 ACTIVITY IN THE MVB PATHWAY PROTEIN"/>
    <property type="match status" value="1"/>
</dbReference>
<dbReference type="Pfam" id="PF03398">
    <property type="entry name" value="Ist1"/>
    <property type="match status" value="1"/>
</dbReference>
<comment type="caution">
    <text evidence="2">The sequence shown here is derived from an EMBL/GenBank/DDBJ whole genome shotgun (WGS) entry which is preliminary data.</text>
</comment>
<sequence>MGHRLICGLFGRSSSKSMSKLATMAKLALLTEEGHPRLGLALTKVELAIIEQKTLDAYAMIEVYCHLLIERIEVIRDNKECPSELKEMAASLIFAASRCGRLPELEKIRQMLTSKYGKDFAYNAIEIRNNCGVHPKMVNKLSPLPASMEAKQNLLKKIAKDNNIAYDIY</sequence>
<evidence type="ECO:0000313" key="3">
    <source>
        <dbReference type="Proteomes" id="UP001567538"/>
    </source>
</evidence>
<dbReference type="Proteomes" id="UP001567538">
    <property type="component" value="Unassembled WGS sequence"/>
</dbReference>
<name>A0ABD1HPI7_SALDI</name>
<dbReference type="AlphaFoldDB" id="A0ABD1HPI7"/>
<reference evidence="2 3" key="1">
    <citation type="submission" date="2024-06" db="EMBL/GenBank/DDBJ databases">
        <title>A chromosome level genome sequence of Diviner's sage (Salvia divinorum).</title>
        <authorList>
            <person name="Ford S.A."/>
            <person name="Ro D.-K."/>
            <person name="Ness R.W."/>
            <person name="Phillips M.A."/>
        </authorList>
    </citation>
    <scope>NUCLEOTIDE SEQUENCE [LARGE SCALE GENOMIC DNA]</scope>
    <source>
        <strain evidence="2">SAF-2024a</strain>
        <tissue evidence="2">Leaf</tissue>
    </source>
</reference>
<keyword evidence="3" id="KW-1185">Reference proteome</keyword>
<dbReference type="Gene3D" id="1.20.1260.60">
    <property type="entry name" value="Vacuolar protein sorting-associated protein Ist1"/>
    <property type="match status" value="1"/>
</dbReference>
<gene>
    <name evidence="2" type="ORF">AAHA92_12483</name>
</gene>
<evidence type="ECO:0000256" key="1">
    <source>
        <dbReference type="ARBA" id="ARBA00005536"/>
    </source>
</evidence>
<dbReference type="InterPro" id="IPR005061">
    <property type="entry name" value="Ist1"/>
</dbReference>
<evidence type="ECO:0000313" key="2">
    <source>
        <dbReference type="EMBL" id="KAL1556931.1"/>
    </source>
</evidence>
<dbReference type="PANTHER" id="PTHR12161">
    <property type="entry name" value="IST1 FAMILY MEMBER"/>
    <property type="match status" value="1"/>
</dbReference>